<feature type="chain" id="PRO_5019021299" description="Adhesion G-protein coupled receptor G2" evidence="19">
    <location>
        <begin position="35"/>
        <end position="2607"/>
    </location>
</feature>
<reference evidence="22 23" key="2">
    <citation type="submission" date="2019-01" db="EMBL/GenBank/DDBJ databases">
        <title>A chromosome length genome reference of the Java medaka (oryzias javanicus).</title>
        <authorList>
            <person name="Herpin A."/>
            <person name="Takehana Y."/>
            <person name="Naruse K."/>
            <person name="Ansai S."/>
            <person name="Kawaguchi M."/>
        </authorList>
    </citation>
    <scope>NUCLEOTIDE SEQUENCE [LARGE SCALE GENOMIC DNA]</scope>
    <source>
        <strain evidence="22">RS831</strain>
        <tissue evidence="22">Whole body</tissue>
    </source>
</reference>
<keyword evidence="3" id="KW-1003">Cell membrane</keyword>
<dbReference type="InterPro" id="IPR000203">
    <property type="entry name" value="GPS"/>
</dbReference>
<sequence>MFGLWSEGNYRWKPHFLPSVWILLLAAAPRSALGSFLADTKAVLIGCEDQWTLQSAVVVPRLFQMTVCVDVHVVVPGAWAGFLYTSVRGPNPDLGLEGDATAIYGWLLQVRHRFPLQLTPLQWHRVCLRRDAEGNSFILEVDGRTVAERTVIAQAIPPSGTLWLGCHPRLQPPGAQPGRVELYLFRMWADLNDHGLCEDGSVIGWDSRFWSVTGPKAKAKDPYLLCEKKRFRREASETKQTPGLTTGPGMSREYSPDPDFTPNPPNLSSTVRLTTPPITTAANHPSSSAAAEPAQSGEGSPVLKCDTRQLCSNHSSHFWVSVTAEDHFDDDLQDQVSKAFSCENANATPSQSFTEFCRSGGNVQVVDASCSNTTVSTTTCGVLLLLLKGTVSACDLQLIGESALQPSAPQPSAPQPSAGRMRPTIRVQVERVGQNLCEGLSPSEGSFVRCSSTSSLEDICRSNAHSNISCSILESDSPPVSEPGSSSCTEPAPTFCDCSASCTSTSQFYAMKLNIRNNSFNVNTLKNMFLPPPLGGSCTPSSLCHKMKKYEVVRLECHGTSQRLYSCMVTVEMSGPVDECALRQTVQEIVEKNNPNVQIDEPLSRMMVCGSAGSSLRTLLESNLTWAASDLQRSDVCGAEPTLPLCEAGETLAVLLTDVCPSQPLTTQPPTTSTTTLKPTLRLNNTTGTQPTTLSAHSQVFHTNTSSTTTVENNVVNTTPPPPPHTLTTDEGLTKKPDHTTVTQLTTEHHKQTQTVVGEDANINTTDANNYLSGDNHNSYTTTGPFVSQSHTTQSTMSSLNNNYTTEKNDMTTETSNASTQQHTADMNKHTTVRNTTTQANNYSVHTTSTPNNNHTTRQNNDKGSDTTSYNTMSTHSNTNTTPYITKANSDNTTSDSTTHNNDTRFYSTTPQNEKSTSIQSNTNAAVFTTASSRDKNTTLNYTTSYNIMPNNDNTTPTNINTTLHSANTSNSTTFSTKTQHNNTMVNGATTHSNNNTTLIGTTLYSTKTPINNPTTSDTTTLRKNDTTNATTQSNFPSRVATTTSINVVTHPTVTNNHTTTQTSPGKSVTTSTLDPLDSYTDSQQFTSTKVSFNRTGMYNKTDSYTTNGPLTSPSHTTHNDTSTANSRYTTVQFLTTTIKNPTILDETTTKTHNTTTNKSPEITDKYIQLKNTTTQNDNSSSEPTSSPPLHKSTPENNDTIHNTSTLNAITADPETTATQNHTTVHNYTNHSIKSAQYNNSVTTDTGSTLSPTASYTDSQQMSSNYTQEYKETSNYTTTGPLTSSNYTTGQNYTTYSNAFDSYTTTNNVTTTNDISIISNYTTPESPSSVGDNRTTERSATSLRNIYTTGYNTTTDNSDTTEYETTPTNNFTTNITTLSSIYTTMHSTTPNNDNTTSDSETTITKNYTTPHSFTNVSNKSVQYNTSETTSTKQTPTTSHTDSQHTTDYTLEYNGSKGTTNYSTIHSTTPRGDDTTSDSETTTIQNYTTVYNFTNKSLLYNSSGTTETISTTLTPTTSHTDSQHTTDYTQDYNGSRETSNYTTVSSFTTENDPTQSNVSTPVNSYTTIKDTIQRQNSTTHNTTIIYSHFTTPATLIGKTDDNATTTNTNDTARSSNTTPYVTTHSNSLTNTTNATLLGSSSSTHRTTTPNNNYTTVYNTSTTSNNHPTTYETTTQSKSNFTVNNTTANNNPEVNIHNTAISNSNTTANDTTTPGTNGTEAYSLLTTTTHNTTPSATYKTLNNATLPESRYTTTDNTDRTITDSSYTTTDNTDRTITDSSYTTTDNTDRTITDSSYTTTDNTDRTITDSSYTTTDNTDRTITDSSYTTPAPAVPAVCPNKTTTCSTTVAPIASPQNITNTVSVNTTVSSAATQKPETTPTKNPSVENLKSSHTTKPPQVTTNTTTVNTNMYVTPSGGSIHTTTRAVVNAATTTTTPTPVNVNTTTTKAANVVTAAAPTSTTTSKAETQLNSLTNLTVDASQLSSSEISDVVKVLDAVLQAPNVSKSSGQKVLDVISNLLDADGSALSGSANSLIKMVDRLGVLLRVSGDTETVSATSLVLAVRTVDSTNFVETSVDVYSPNDVQLSPSSTRSKRSASSGSVSPLRSLSSASPLGSVSLPSSLLSGLSPEERQNASRVQFTFYTKSSLFQDISLNNQTNVSQILGSSVANLSIENLKDNIRFSIRNPGEHQIDPQVTNATCVFWDYALNDEKGGWRSDGCFVVNVSSTYTTCSCNHLTSFAVLLDLSREGIMDRTQAEILTFITYIGCGISSIFLSVTLLTYLLFLKLLQDIPAKILVQLSLSLLLLNLVFLLDSWLSLYDAVGLCISTAFFLHYFLLTSFTWAGLEALHMYLSIVRVFTPYLNKYMLKFSLMGWGIPLFVVIVVIAVDKNNYGPVGYDKYTNATANDFCWLRNDIAFYVGVVAYFLLVFVLCLLVFIVVMHQLSRIKKQNPHNQAPNRSMVTDMRSIVGLVLLLGLSWGFALFAWGPLYLPFVYLFSIFNSLQGFFLFVFHCAVKENVRRQWRIYLCCGKLRLPENQDWSRTATNNRKTTSRATATTSNPMSNCRGSVASDVTNSSGSAPADSGISSGSNIDVLLNEIHVTNLDLQSEA</sequence>
<dbReference type="PANTHER" id="PTHR12011:SF264">
    <property type="entry name" value="ADHESION G-PROTEIN COUPLED RECEPTOR G2"/>
    <property type="match status" value="1"/>
</dbReference>
<evidence type="ECO:0000256" key="7">
    <source>
        <dbReference type="ARBA" id="ARBA00022989"/>
    </source>
</evidence>
<feature type="compositionally biased region" description="Low complexity" evidence="17">
    <location>
        <begin position="2084"/>
        <end position="2112"/>
    </location>
</feature>
<reference evidence="22 23" key="1">
    <citation type="submission" date="2018-11" db="EMBL/GenBank/DDBJ databases">
        <authorList>
            <person name="Lopez-Roques C."/>
            <person name="Donnadieu C."/>
            <person name="Bouchez O."/>
            <person name="Klopp C."/>
            <person name="Cabau C."/>
            <person name="Zahm M."/>
        </authorList>
    </citation>
    <scope>NUCLEOTIDE SEQUENCE [LARGE SCALE GENOMIC DNA]</scope>
    <source>
        <strain evidence="22">RS831</strain>
        <tissue evidence="22">Whole body</tissue>
    </source>
</reference>
<feature type="domain" description="G-protein coupled receptors family 2 profile 2" evidence="21">
    <location>
        <begin position="2257"/>
        <end position="2513"/>
    </location>
</feature>
<feature type="compositionally biased region" description="Low complexity" evidence="17">
    <location>
        <begin position="281"/>
        <end position="300"/>
    </location>
</feature>
<feature type="transmembrane region" description="Helical" evidence="18">
    <location>
        <begin position="2465"/>
        <end position="2484"/>
    </location>
</feature>
<dbReference type="GO" id="GO:0004930">
    <property type="term" value="F:G protein-coupled receptor activity"/>
    <property type="evidence" value="ECO:0007669"/>
    <property type="project" value="UniProtKB-KW"/>
</dbReference>
<feature type="transmembrane region" description="Helical" evidence="18">
    <location>
        <begin position="2490"/>
        <end position="2512"/>
    </location>
</feature>
<feature type="transmembrane region" description="Helical" evidence="18">
    <location>
        <begin position="2363"/>
        <end position="2385"/>
    </location>
</feature>
<organism evidence="22 23">
    <name type="scientific">Oryzias javanicus</name>
    <name type="common">Javanese ricefish</name>
    <name type="synonym">Aplocheilus javanicus</name>
    <dbReference type="NCBI Taxonomy" id="123683"/>
    <lineage>
        <taxon>Eukaryota</taxon>
        <taxon>Metazoa</taxon>
        <taxon>Chordata</taxon>
        <taxon>Craniata</taxon>
        <taxon>Vertebrata</taxon>
        <taxon>Euteleostomi</taxon>
        <taxon>Actinopterygii</taxon>
        <taxon>Neopterygii</taxon>
        <taxon>Teleostei</taxon>
        <taxon>Neoteleostei</taxon>
        <taxon>Acanthomorphata</taxon>
        <taxon>Ovalentaria</taxon>
        <taxon>Atherinomorphae</taxon>
        <taxon>Beloniformes</taxon>
        <taxon>Adrianichthyidae</taxon>
        <taxon>Oryziinae</taxon>
        <taxon>Oryzias</taxon>
    </lineage>
</organism>
<dbReference type="Pfam" id="PF26574">
    <property type="entry name" value="GAIN_ADGRG2"/>
    <property type="match status" value="1"/>
</dbReference>
<feature type="compositionally biased region" description="Polar residues" evidence="17">
    <location>
        <begin position="1174"/>
        <end position="1185"/>
    </location>
</feature>
<evidence type="ECO:0000256" key="14">
    <source>
        <dbReference type="ARBA" id="ARBA00069918"/>
    </source>
</evidence>
<evidence type="ECO:0000256" key="2">
    <source>
        <dbReference type="ARBA" id="ARBA00007343"/>
    </source>
</evidence>
<feature type="compositionally biased region" description="Low complexity" evidence="17">
    <location>
        <begin position="889"/>
        <end position="901"/>
    </location>
</feature>
<feature type="compositionally biased region" description="Low complexity" evidence="17">
    <location>
        <begin position="1510"/>
        <end position="1531"/>
    </location>
</feature>
<feature type="region of interest" description="Disordered" evidence="17">
    <location>
        <begin position="665"/>
        <end position="684"/>
    </location>
</feature>
<accession>A0A437C7T0</accession>
<feature type="region of interest" description="Disordered" evidence="17">
    <location>
        <begin position="1746"/>
        <end position="1824"/>
    </location>
</feature>
<keyword evidence="8" id="KW-0297">G-protein coupled receptor</keyword>
<feature type="signal peptide" evidence="19">
    <location>
        <begin position="1"/>
        <end position="34"/>
    </location>
</feature>
<feature type="compositionally biased region" description="Low complexity" evidence="17">
    <location>
        <begin position="846"/>
        <end position="857"/>
    </location>
</feature>
<feature type="compositionally biased region" description="Low complexity" evidence="17">
    <location>
        <begin position="705"/>
        <end position="718"/>
    </location>
</feature>
<dbReference type="SUPFAM" id="SSF81321">
    <property type="entry name" value="Family A G protein-coupled receptor-like"/>
    <property type="match status" value="1"/>
</dbReference>
<feature type="compositionally biased region" description="Polar residues" evidence="17">
    <location>
        <begin position="905"/>
        <end position="920"/>
    </location>
</feature>
<feature type="compositionally biased region" description="Polar residues" evidence="17">
    <location>
        <begin position="1005"/>
        <end position="1020"/>
    </location>
</feature>
<keyword evidence="9 18" id="KW-0472">Membrane</keyword>
<dbReference type="PROSITE" id="PS50261">
    <property type="entry name" value="G_PROTEIN_RECEP_F2_4"/>
    <property type="match status" value="1"/>
</dbReference>
<feature type="compositionally biased region" description="Low complexity" evidence="17">
    <location>
        <begin position="2540"/>
        <end position="2557"/>
    </location>
</feature>
<dbReference type="EMBL" id="CM012456">
    <property type="protein sequence ID" value="RVE58541.1"/>
    <property type="molecule type" value="Genomic_DNA"/>
</dbReference>
<evidence type="ECO:0000313" key="23">
    <source>
        <dbReference type="Proteomes" id="UP000283210"/>
    </source>
</evidence>
<keyword evidence="23" id="KW-1185">Reference proteome</keyword>
<evidence type="ECO:0000256" key="12">
    <source>
        <dbReference type="ARBA" id="ARBA00023180"/>
    </source>
</evidence>
<evidence type="ECO:0000256" key="19">
    <source>
        <dbReference type="SAM" id="SignalP"/>
    </source>
</evidence>
<evidence type="ECO:0000256" key="11">
    <source>
        <dbReference type="ARBA" id="ARBA00023170"/>
    </source>
</evidence>
<feature type="compositionally biased region" description="Polar residues" evidence="17">
    <location>
        <begin position="1872"/>
        <end position="1889"/>
    </location>
</feature>
<evidence type="ECO:0000256" key="15">
    <source>
        <dbReference type="ARBA" id="ARBA00083924"/>
    </source>
</evidence>
<feature type="region of interest" description="Disordered" evidence="17">
    <location>
        <begin position="1054"/>
        <end position="1081"/>
    </location>
</feature>
<keyword evidence="7 18" id="KW-1133">Transmembrane helix</keyword>
<feature type="region of interest" description="Disordered" evidence="17">
    <location>
        <begin position="234"/>
        <end position="301"/>
    </location>
</feature>
<dbReference type="InterPro" id="IPR000832">
    <property type="entry name" value="GPCR_2_secretin-like"/>
</dbReference>
<feature type="region of interest" description="Disordered" evidence="17">
    <location>
        <begin position="1349"/>
        <end position="1371"/>
    </location>
</feature>
<feature type="compositionally biased region" description="Low complexity" evidence="17">
    <location>
        <begin position="665"/>
        <end position="680"/>
    </location>
</feature>
<feature type="transmembrane region" description="Helical" evidence="18">
    <location>
        <begin position="2319"/>
        <end position="2343"/>
    </location>
</feature>
<feature type="transmembrane region" description="Helical" evidence="18">
    <location>
        <begin position="2294"/>
        <end position="2313"/>
    </location>
</feature>
<feature type="compositionally biased region" description="Polar residues" evidence="17">
    <location>
        <begin position="266"/>
        <end position="280"/>
    </location>
</feature>
<feature type="region of interest" description="Disordered" evidence="17">
    <location>
        <begin position="1174"/>
        <end position="1202"/>
    </location>
</feature>
<evidence type="ECO:0000256" key="9">
    <source>
        <dbReference type="ARBA" id="ARBA00023136"/>
    </source>
</evidence>
<proteinExistence type="inferred from homology"/>
<dbReference type="Proteomes" id="UP000283210">
    <property type="component" value="Chromosome 20"/>
</dbReference>
<feature type="compositionally biased region" description="Polar residues" evidence="17">
    <location>
        <begin position="1064"/>
        <end position="1081"/>
    </location>
</feature>
<feature type="compositionally biased region" description="Polar residues" evidence="17">
    <location>
        <begin position="1349"/>
        <end position="1358"/>
    </location>
</feature>
<feature type="region of interest" description="Disordered" evidence="17">
    <location>
        <begin position="844"/>
        <end position="920"/>
    </location>
</feature>
<feature type="transmembrane region" description="Helical" evidence="18">
    <location>
        <begin position="2413"/>
        <end position="2437"/>
    </location>
</feature>
<feature type="compositionally biased region" description="Polar residues" evidence="17">
    <location>
        <begin position="1455"/>
        <end position="1469"/>
    </location>
</feature>
<feature type="transmembrane region" description="Helical" evidence="18">
    <location>
        <begin position="2259"/>
        <end position="2282"/>
    </location>
</feature>
<evidence type="ECO:0000313" key="22">
    <source>
        <dbReference type="EMBL" id="RVE58541.1"/>
    </source>
</evidence>
<feature type="region of interest" description="Disordered" evidence="17">
    <location>
        <begin position="1510"/>
        <end position="1538"/>
    </location>
</feature>
<dbReference type="SMART" id="SM00303">
    <property type="entry name" value="GPS"/>
    <property type="match status" value="1"/>
</dbReference>
<feature type="compositionally biased region" description="Low complexity" evidence="17">
    <location>
        <begin position="1601"/>
        <end position="1626"/>
    </location>
</feature>
<evidence type="ECO:0000256" key="8">
    <source>
        <dbReference type="ARBA" id="ARBA00023040"/>
    </source>
</evidence>
<dbReference type="FunFam" id="1.20.1070.10:FF:000043">
    <property type="entry name" value="adhesion G-protein coupled receptor G2 isoform X1"/>
    <property type="match status" value="1"/>
</dbReference>
<comment type="subunit">
    <text evidence="16">Heterodimer of 2 chains generated by proteolytic processing; the large extracellular N-terminal fragment and the membrane-bound C-terminal fragment predominantly remain associated and non-covalently linked. Interacts with CFTR.</text>
</comment>
<name>A0A437C7T0_ORYJA</name>
<dbReference type="PRINTS" id="PR00249">
    <property type="entry name" value="GPCRSECRETIN"/>
</dbReference>
<dbReference type="SUPFAM" id="SSF49899">
    <property type="entry name" value="Concanavalin A-like lectins/glucanases"/>
    <property type="match status" value="1"/>
</dbReference>
<keyword evidence="4" id="KW-0597">Phosphoprotein</keyword>
<feature type="region of interest" description="Disordered" evidence="17">
    <location>
        <begin position="1866"/>
        <end position="1897"/>
    </location>
</feature>
<evidence type="ECO:0000256" key="4">
    <source>
        <dbReference type="ARBA" id="ARBA00022553"/>
    </source>
</evidence>
<dbReference type="InterPro" id="IPR017981">
    <property type="entry name" value="GPCR_2-like_7TM"/>
</dbReference>
<dbReference type="Pfam" id="PF01825">
    <property type="entry name" value="GPS"/>
    <property type="match status" value="1"/>
</dbReference>
<dbReference type="InterPro" id="IPR017983">
    <property type="entry name" value="GPCR_2_secretin-like_CS"/>
</dbReference>
<keyword evidence="13" id="KW-0807">Transducer</keyword>
<evidence type="ECO:0000259" key="20">
    <source>
        <dbReference type="PROSITE" id="PS50221"/>
    </source>
</evidence>
<keyword evidence="10" id="KW-1015">Disulfide bond</keyword>
<feature type="region of interest" description="Disordered" evidence="17">
    <location>
        <begin position="2540"/>
        <end position="2563"/>
    </location>
</feature>
<dbReference type="GO" id="GO:0016324">
    <property type="term" value="C:apical plasma membrane"/>
    <property type="evidence" value="ECO:0007669"/>
    <property type="project" value="UniProtKB-SubCell"/>
</dbReference>
<feature type="compositionally biased region" description="Low complexity" evidence="17">
    <location>
        <begin position="1425"/>
        <end position="1449"/>
    </location>
</feature>
<evidence type="ECO:0000256" key="17">
    <source>
        <dbReference type="SAM" id="MobiDB-lite"/>
    </source>
</evidence>
<keyword evidence="5 18" id="KW-0812">Transmembrane</keyword>
<dbReference type="Gene3D" id="1.20.1070.10">
    <property type="entry name" value="Rhodopsin 7-helix transmembrane proteins"/>
    <property type="match status" value="1"/>
</dbReference>
<comment type="similarity">
    <text evidence="2">Belongs to the G-protein coupled receptor 2 family. Adhesion G-protein coupled receptor (ADGR) subfamily.</text>
</comment>
<keyword evidence="6 19" id="KW-0732">Signal</keyword>
<evidence type="ECO:0000256" key="5">
    <source>
        <dbReference type="ARBA" id="ARBA00022692"/>
    </source>
</evidence>
<keyword evidence="12" id="KW-0325">Glycoprotein</keyword>
<feature type="region of interest" description="Disordered" evidence="17">
    <location>
        <begin position="1005"/>
        <end position="1035"/>
    </location>
</feature>
<evidence type="ECO:0000256" key="6">
    <source>
        <dbReference type="ARBA" id="ARBA00022729"/>
    </source>
</evidence>
<feature type="compositionally biased region" description="Low complexity" evidence="17">
    <location>
        <begin position="1054"/>
        <end position="1063"/>
    </location>
</feature>
<dbReference type="Pfam" id="PF00002">
    <property type="entry name" value="7tm_2"/>
    <property type="match status" value="1"/>
</dbReference>
<dbReference type="PROSITE" id="PS00650">
    <property type="entry name" value="G_PROTEIN_RECEP_F2_2"/>
    <property type="match status" value="1"/>
</dbReference>
<feature type="region of interest" description="Disordered" evidence="17">
    <location>
        <begin position="1243"/>
        <end position="1264"/>
    </location>
</feature>
<comment type="subcellular location">
    <subcellularLocation>
        <location evidence="1">Apical cell membrane</location>
        <topology evidence="1">Multi-pass membrane protein</topology>
    </subcellularLocation>
</comment>
<evidence type="ECO:0000256" key="18">
    <source>
        <dbReference type="SAM" id="Phobius"/>
    </source>
</evidence>
<evidence type="ECO:0000256" key="16">
    <source>
        <dbReference type="ARBA" id="ARBA00093560"/>
    </source>
</evidence>
<feature type="region of interest" description="Disordered" evidence="17">
    <location>
        <begin position="2079"/>
        <end position="2112"/>
    </location>
</feature>
<protein>
    <recommendedName>
        <fullName evidence="14">Adhesion G-protein coupled receptor G2</fullName>
    </recommendedName>
    <alternativeName>
        <fullName evidence="15">G-protein coupled receptor 64</fullName>
    </alternativeName>
</protein>
<feature type="region of interest" description="Disordered" evidence="17">
    <location>
        <begin position="1407"/>
        <end position="1479"/>
    </location>
</feature>
<dbReference type="GO" id="GO:0007189">
    <property type="term" value="P:adenylate cyclase-activating G protein-coupled receptor signaling pathway"/>
    <property type="evidence" value="ECO:0007669"/>
    <property type="project" value="TreeGrafter"/>
</dbReference>
<gene>
    <name evidence="22" type="ORF">OJAV_G00195310</name>
</gene>
<feature type="compositionally biased region" description="Low complexity" evidence="17">
    <location>
        <begin position="867"/>
        <end position="882"/>
    </location>
</feature>
<dbReference type="PROSITE" id="PS50221">
    <property type="entry name" value="GAIN_B"/>
    <property type="match status" value="1"/>
</dbReference>
<dbReference type="PANTHER" id="PTHR12011">
    <property type="entry name" value="ADHESION G-PROTEIN COUPLED RECEPTOR"/>
    <property type="match status" value="1"/>
</dbReference>
<dbReference type="GO" id="GO:0007166">
    <property type="term" value="P:cell surface receptor signaling pathway"/>
    <property type="evidence" value="ECO:0007669"/>
    <property type="project" value="InterPro"/>
</dbReference>
<dbReference type="OrthoDB" id="10037534at2759"/>
<feature type="region of interest" description="Disordered" evidence="17">
    <location>
        <begin position="705"/>
        <end position="736"/>
    </location>
</feature>
<dbReference type="InterPro" id="IPR057244">
    <property type="entry name" value="GAIN_B"/>
</dbReference>
<feature type="compositionally biased region" description="Polar residues" evidence="17">
    <location>
        <begin position="1407"/>
        <end position="1424"/>
    </location>
</feature>
<evidence type="ECO:0000256" key="1">
    <source>
        <dbReference type="ARBA" id="ARBA00004424"/>
    </source>
</evidence>
<feature type="region of interest" description="Disordered" evidence="17">
    <location>
        <begin position="1099"/>
        <end position="1125"/>
    </location>
</feature>
<dbReference type="FunFam" id="2.60.220.50:FF:000003">
    <property type="entry name" value="adhesion G-protein coupled receptor G2 isoform X2"/>
    <property type="match status" value="1"/>
</dbReference>
<keyword evidence="11" id="KW-0675">Receptor</keyword>
<evidence type="ECO:0000259" key="21">
    <source>
        <dbReference type="PROSITE" id="PS50261"/>
    </source>
</evidence>
<evidence type="ECO:0000256" key="10">
    <source>
        <dbReference type="ARBA" id="ARBA00023157"/>
    </source>
</evidence>
<evidence type="ECO:0000256" key="13">
    <source>
        <dbReference type="ARBA" id="ARBA00023224"/>
    </source>
</evidence>
<feature type="domain" description="GAIN-B" evidence="20">
    <location>
        <begin position="2084"/>
        <end position="2247"/>
    </location>
</feature>
<feature type="region of interest" description="Disordered" evidence="17">
    <location>
        <begin position="1599"/>
        <end position="1626"/>
    </location>
</feature>
<dbReference type="InterPro" id="IPR013320">
    <property type="entry name" value="ConA-like_dom_sf"/>
</dbReference>
<evidence type="ECO:0000256" key="3">
    <source>
        <dbReference type="ARBA" id="ARBA00022475"/>
    </source>
</evidence>
<dbReference type="InterPro" id="IPR058857">
    <property type="entry name" value="GAIN_ADGRG2/6"/>
</dbReference>